<protein>
    <submittedName>
        <fullName evidence="1">Uncharacterized protein</fullName>
    </submittedName>
</protein>
<gene>
    <name evidence="1" type="ORF">DSM100238_1824</name>
</gene>
<accession>A0A6A2V5V0</accession>
<dbReference type="AlphaFoldDB" id="A0A6A2V5V0"/>
<feature type="non-terminal residue" evidence="1">
    <location>
        <position position="1"/>
    </location>
</feature>
<name>A0A6A2V5V0_9BIFI</name>
<dbReference type="EMBL" id="WBSO01000027">
    <property type="protein sequence ID" value="KAB8291969.1"/>
    <property type="molecule type" value="Genomic_DNA"/>
</dbReference>
<sequence length="152" mass="16076">TREVFLRVDVGFVALSAPGSGSVTVDGGSGSPLVLSLLVAGVEGWFETPDLTTGTTARGSGDGLHDIPVQDIQYGSRARCGQLHKTDINQKEPLPCQRVNVIALLIRLDCMICALDARSSFARTTFVGMLNVVLLTTVEPNPTLPVTLPPFA</sequence>
<reference evidence="1 2" key="1">
    <citation type="submission" date="2019-09" db="EMBL/GenBank/DDBJ databases">
        <title>Characterization of the phylogenetic diversity of two novel species belonging to the genus Bifidobacterium: Bifidobacterium cebidarum sp. nov. and Bifidobacterium leontopitheci sp. nov.</title>
        <authorList>
            <person name="Lugli G.A."/>
            <person name="Duranti S."/>
            <person name="Milani C."/>
            <person name="Turroni F."/>
            <person name="Ventura M."/>
        </authorList>
    </citation>
    <scope>NUCLEOTIDE SEQUENCE [LARGE SCALE GENOMIC DNA]</scope>
    <source>
        <strain evidence="1 2">DSM 100238</strain>
    </source>
</reference>
<organism evidence="1 2">
    <name type="scientific">Bifidobacterium apri</name>
    <dbReference type="NCBI Taxonomy" id="1769423"/>
    <lineage>
        <taxon>Bacteria</taxon>
        <taxon>Bacillati</taxon>
        <taxon>Actinomycetota</taxon>
        <taxon>Actinomycetes</taxon>
        <taxon>Bifidobacteriales</taxon>
        <taxon>Bifidobacteriaceae</taxon>
        <taxon>Bifidobacterium</taxon>
    </lineage>
</organism>
<keyword evidence="2" id="KW-1185">Reference proteome</keyword>
<proteinExistence type="predicted"/>
<evidence type="ECO:0000313" key="1">
    <source>
        <dbReference type="EMBL" id="KAB8291969.1"/>
    </source>
</evidence>
<comment type="caution">
    <text evidence="1">The sequence shown here is derived from an EMBL/GenBank/DDBJ whole genome shotgun (WGS) entry which is preliminary data.</text>
</comment>
<dbReference type="Proteomes" id="UP000440041">
    <property type="component" value="Unassembled WGS sequence"/>
</dbReference>
<evidence type="ECO:0000313" key="2">
    <source>
        <dbReference type="Proteomes" id="UP000440041"/>
    </source>
</evidence>